<dbReference type="InterPro" id="IPR045851">
    <property type="entry name" value="AMP-bd_C_sf"/>
</dbReference>
<keyword evidence="2 4" id="KW-1133">Transmembrane helix</keyword>
<dbReference type="SUPFAM" id="SSF51161">
    <property type="entry name" value="Trimeric LpxA-like enzymes"/>
    <property type="match status" value="3"/>
</dbReference>
<dbReference type="GO" id="GO:0031177">
    <property type="term" value="F:phosphopantetheine binding"/>
    <property type="evidence" value="ECO:0007669"/>
    <property type="project" value="TreeGrafter"/>
</dbReference>
<proteinExistence type="predicted"/>
<evidence type="ECO:0000313" key="8">
    <source>
        <dbReference type="Proteomes" id="UP000663868"/>
    </source>
</evidence>
<dbReference type="SUPFAM" id="SSF90123">
    <property type="entry name" value="ABC transporter transmembrane region"/>
    <property type="match status" value="1"/>
</dbReference>
<feature type="domain" description="Carrier" evidence="5">
    <location>
        <begin position="143"/>
        <end position="218"/>
    </location>
</feature>
<accession>A0A819ZZV0</accession>
<dbReference type="Gene3D" id="3.40.50.12780">
    <property type="entry name" value="N-terminal domain of ligase-like"/>
    <property type="match status" value="1"/>
</dbReference>
<feature type="transmembrane region" description="Helical" evidence="4">
    <location>
        <begin position="711"/>
        <end position="734"/>
    </location>
</feature>
<keyword evidence="3 4" id="KW-0472">Membrane</keyword>
<dbReference type="EMBL" id="CAJOBB010007189">
    <property type="protein sequence ID" value="CAF4180404.1"/>
    <property type="molecule type" value="Genomic_DNA"/>
</dbReference>
<organism evidence="7 8">
    <name type="scientific">Adineta steineri</name>
    <dbReference type="NCBI Taxonomy" id="433720"/>
    <lineage>
        <taxon>Eukaryota</taxon>
        <taxon>Metazoa</taxon>
        <taxon>Spiralia</taxon>
        <taxon>Gnathifera</taxon>
        <taxon>Rotifera</taxon>
        <taxon>Eurotatoria</taxon>
        <taxon>Bdelloidea</taxon>
        <taxon>Adinetida</taxon>
        <taxon>Adinetidae</taxon>
        <taxon>Adineta</taxon>
    </lineage>
</organism>
<dbReference type="PROSITE" id="PS50075">
    <property type="entry name" value="CARRIER"/>
    <property type="match status" value="1"/>
</dbReference>
<feature type="transmembrane region" description="Helical" evidence="4">
    <location>
        <begin position="272"/>
        <end position="292"/>
    </location>
</feature>
<dbReference type="Gene3D" id="2.160.10.10">
    <property type="entry name" value="Hexapeptide repeat proteins"/>
    <property type="match status" value="2"/>
</dbReference>
<dbReference type="Gene3D" id="3.30.300.30">
    <property type="match status" value="1"/>
</dbReference>
<dbReference type="InterPro" id="IPR042099">
    <property type="entry name" value="ANL_N_sf"/>
</dbReference>
<feature type="transmembrane region" description="Helical" evidence="4">
    <location>
        <begin position="896"/>
        <end position="917"/>
    </location>
</feature>
<name>A0A819ZZV0_9BILA</name>
<protein>
    <recommendedName>
        <fullName evidence="9">Carrier domain-containing protein</fullName>
    </recommendedName>
</protein>
<dbReference type="GO" id="GO:0005524">
    <property type="term" value="F:ATP binding"/>
    <property type="evidence" value="ECO:0007669"/>
    <property type="project" value="InterPro"/>
</dbReference>
<evidence type="ECO:0008006" key="9">
    <source>
        <dbReference type="Google" id="ProtNLM"/>
    </source>
</evidence>
<dbReference type="Pfam" id="PF00664">
    <property type="entry name" value="ABC_membrane"/>
    <property type="match status" value="1"/>
</dbReference>
<dbReference type="AlphaFoldDB" id="A0A819ZZV0"/>
<feature type="non-terminal residue" evidence="7">
    <location>
        <position position="1"/>
    </location>
</feature>
<dbReference type="GO" id="GO:0043041">
    <property type="term" value="P:amino acid activation for nonribosomal peptide biosynthetic process"/>
    <property type="evidence" value="ECO:0007669"/>
    <property type="project" value="TreeGrafter"/>
</dbReference>
<gene>
    <name evidence="7" type="ORF">KXQ929_LOCUS38915</name>
</gene>
<evidence type="ECO:0000256" key="3">
    <source>
        <dbReference type="ARBA" id="ARBA00023136"/>
    </source>
</evidence>
<keyword evidence="1 4" id="KW-0812">Transmembrane</keyword>
<dbReference type="SUPFAM" id="SSF47336">
    <property type="entry name" value="ACP-like"/>
    <property type="match status" value="1"/>
</dbReference>
<dbReference type="InterPro" id="IPR011004">
    <property type="entry name" value="Trimer_LpxA-like_sf"/>
</dbReference>
<dbReference type="Pfam" id="PF13193">
    <property type="entry name" value="AMP-binding_C"/>
    <property type="match status" value="1"/>
</dbReference>
<dbReference type="InterPro" id="IPR009081">
    <property type="entry name" value="PP-bd_ACP"/>
</dbReference>
<evidence type="ECO:0000259" key="5">
    <source>
        <dbReference type="PROSITE" id="PS50075"/>
    </source>
</evidence>
<dbReference type="Gene3D" id="1.10.1200.10">
    <property type="entry name" value="ACP-like"/>
    <property type="match status" value="1"/>
</dbReference>
<evidence type="ECO:0000259" key="6">
    <source>
        <dbReference type="PROSITE" id="PS50929"/>
    </source>
</evidence>
<evidence type="ECO:0000256" key="2">
    <source>
        <dbReference type="ARBA" id="ARBA00022989"/>
    </source>
</evidence>
<dbReference type="PANTHER" id="PTHR45527:SF1">
    <property type="entry name" value="FATTY ACID SYNTHASE"/>
    <property type="match status" value="1"/>
</dbReference>
<sequence>DDLTAKVLVEINNNIFYRSGDVVQYDQQSFLYFKGRKDHQVKLRGQRIELAEIEKCLMNTSSLVSACTVIKWNEQHLVAYVQCIDVNEELLLQQCRSNLPSYMVPSKFILLERFPLNPNGKLDRKYLPQPEFSSLTTDHNASVPSTTLEQQLQDIFSQAFHIESPPIEVPFGQLGGTSLNAILALTLIRQQICTNADILLLFSNPSIRQLAKAIEPLLIVNESQNTIITSKQYNETHIRSLPSPLIESVGIILLICQWVLPIIIIINQCQPFLFLILPIFHLVLYIFCSRLFSFKNNKPDNIFSWNYYRWWFLDRLWNNNRFWLQHIIGTPLYNNYLRLCGADVSLDAHIYSTSMDAPWLLDIDDGSWIAGQTVFNCLHFNNDNNTFQLYPIRIGSNCSIGARTILYDGANIENNVIVQPMSSVNGFVASQTIIDGDDDKSSSTNTFMTYNNRSLSIWHKIFQVIALCSLICVHCILLIIIYKVYSIVQVPLPIIIAFCWTLWSILGCFISISLLKFIVGSCTAGEIYPIGSWSYLHKLWLRQLVVSSFHHAWLLLNSYDHIYPIVLRWLGAHIEDNVKISEIDTFLSYPTNLLHFKTGVTTFGSVLLVPTELTLSGDHCVDHITLGSYTNLGNGCSILPGSHLASETIIGNLTRVSRETNSNTGDIFIGAPASVMPFKMPLRLTTTTSAGQMKIIPTWHTCFSHFISKSLLLTIYSLTGIVGMLSIHTILICISYRYRSHIRYPILQQIISRLRQDHQQFICPFLGNTQWLIILFRALGAHIGEGIVIPNFSCLSDYHLITIENDVRLNMHANIQCHSFEQRVLQLDSVTIKSSCILMSGSKLLDSIFWHALFRTYRDKLIAGGLIRLAHDLAQLSGPMILKLVLNFFADSSKPIWLGIFYAILLSTCIFCQIVLLRSYFQCQFLVGLRFRSAITGLIYRKSLKLSNSSKQETTTGEIVNLMAIDASRFGEIMTQMHILWSAILYSYKYMVSMLF</sequence>
<dbReference type="InterPro" id="IPR011527">
    <property type="entry name" value="ABC1_TM_dom"/>
</dbReference>
<dbReference type="SUPFAM" id="SSF56801">
    <property type="entry name" value="Acetyl-CoA synthetase-like"/>
    <property type="match status" value="1"/>
</dbReference>
<dbReference type="Pfam" id="PF00550">
    <property type="entry name" value="PP-binding"/>
    <property type="match status" value="1"/>
</dbReference>
<evidence type="ECO:0000256" key="4">
    <source>
        <dbReference type="SAM" id="Phobius"/>
    </source>
</evidence>
<dbReference type="GO" id="GO:0044550">
    <property type="term" value="P:secondary metabolite biosynthetic process"/>
    <property type="evidence" value="ECO:0007669"/>
    <property type="project" value="TreeGrafter"/>
</dbReference>
<dbReference type="PROSITE" id="PS50929">
    <property type="entry name" value="ABC_TM1F"/>
    <property type="match status" value="1"/>
</dbReference>
<dbReference type="GO" id="GO:0016020">
    <property type="term" value="C:membrane"/>
    <property type="evidence" value="ECO:0007669"/>
    <property type="project" value="InterPro"/>
</dbReference>
<feature type="transmembrane region" description="Helical" evidence="4">
    <location>
        <begin position="461"/>
        <end position="482"/>
    </location>
</feature>
<dbReference type="GO" id="GO:0005737">
    <property type="term" value="C:cytoplasm"/>
    <property type="evidence" value="ECO:0007669"/>
    <property type="project" value="TreeGrafter"/>
</dbReference>
<reference evidence="7" key="1">
    <citation type="submission" date="2021-02" db="EMBL/GenBank/DDBJ databases">
        <authorList>
            <person name="Nowell W R."/>
        </authorList>
    </citation>
    <scope>NUCLEOTIDE SEQUENCE</scope>
</reference>
<feature type="transmembrane region" description="Helical" evidence="4">
    <location>
        <begin position="494"/>
        <end position="519"/>
    </location>
</feature>
<dbReference type="InterPro" id="IPR025110">
    <property type="entry name" value="AMP-bd_C"/>
</dbReference>
<comment type="caution">
    <text evidence="7">The sequence shown here is derived from an EMBL/GenBank/DDBJ whole genome shotgun (WGS) entry which is preliminary data.</text>
</comment>
<dbReference type="Proteomes" id="UP000663868">
    <property type="component" value="Unassembled WGS sequence"/>
</dbReference>
<dbReference type="GO" id="GO:0140359">
    <property type="term" value="F:ABC-type transporter activity"/>
    <property type="evidence" value="ECO:0007669"/>
    <property type="project" value="InterPro"/>
</dbReference>
<dbReference type="Gene3D" id="1.20.1560.10">
    <property type="entry name" value="ABC transporter type 1, transmembrane domain"/>
    <property type="match status" value="1"/>
</dbReference>
<dbReference type="InterPro" id="IPR036736">
    <property type="entry name" value="ACP-like_sf"/>
</dbReference>
<evidence type="ECO:0000313" key="7">
    <source>
        <dbReference type="EMBL" id="CAF4180404.1"/>
    </source>
</evidence>
<feature type="domain" description="ABC transmembrane type-1" evidence="6">
    <location>
        <begin position="862"/>
        <end position="985"/>
    </location>
</feature>
<feature type="transmembrane region" description="Helical" evidence="4">
    <location>
        <begin position="245"/>
        <end position="266"/>
    </location>
</feature>
<dbReference type="InterPro" id="IPR036640">
    <property type="entry name" value="ABC1_TM_sf"/>
</dbReference>
<dbReference type="PANTHER" id="PTHR45527">
    <property type="entry name" value="NONRIBOSOMAL PEPTIDE SYNTHETASE"/>
    <property type="match status" value="1"/>
</dbReference>
<evidence type="ECO:0000256" key="1">
    <source>
        <dbReference type="ARBA" id="ARBA00022692"/>
    </source>
</evidence>